<evidence type="ECO:0000313" key="6">
    <source>
        <dbReference type="Proteomes" id="UP000008710"/>
    </source>
</evidence>
<evidence type="ECO:0000256" key="2">
    <source>
        <dbReference type="ARBA" id="ARBA00023002"/>
    </source>
</evidence>
<organism evidence="5 6">
    <name type="scientific">Rhodococcus jostii (strain RHA1)</name>
    <dbReference type="NCBI Taxonomy" id="101510"/>
    <lineage>
        <taxon>Bacteria</taxon>
        <taxon>Bacillati</taxon>
        <taxon>Actinomycetota</taxon>
        <taxon>Actinomycetes</taxon>
        <taxon>Mycobacteriales</taxon>
        <taxon>Nocardiaceae</taxon>
        <taxon>Rhodococcus</taxon>
    </lineage>
</organism>
<name>Q0RXQ1_RHOJR</name>
<geneLocation type="plasmid" evidence="5 6">
    <name>pRHL1</name>
</geneLocation>
<keyword evidence="5" id="KW-0614">Plasmid</keyword>
<protein>
    <submittedName>
        <fullName evidence="5">Probable phosphoglycerate dehydrogenase</fullName>
        <ecNumber evidence="5">1.1.1.95</ecNumber>
    </submittedName>
</protein>
<evidence type="ECO:0000256" key="1">
    <source>
        <dbReference type="ARBA" id="ARBA00005854"/>
    </source>
</evidence>
<keyword evidence="2 5" id="KW-0560">Oxidoreductase</keyword>
<reference evidence="6" key="1">
    <citation type="journal article" date="2006" name="Proc. Natl. Acad. Sci. U.S.A.">
        <title>The complete genome of Rhodococcus sp. RHA1 provides insights into a catabolic powerhouse.</title>
        <authorList>
            <person name="McLeod M.P."/>
            <person name="Warren R.L."/>
            <person name="Hsiao W.W.L."/>
            <person name="Araki N."/>
            <person name="Myhre M."/>
            <person name="Fernandes C."/>
            <person name="Miyazawa D."/>
            <person name="Wong W."/>
            <person name="Lillquist A.L."/>
            <person name="Wang D."/>
            <person name="Dosanjh M."/>
            <person name="Hara H."/>
            <person name="Petrescu A."/>
            <person name="Morin R.D."/>
            <person name="Yang G."/>
            <person name="Stott J.M."/>
            <person name="Schein J.E."/>
            <person name="Shin H."/>
            <person name="Smailus D."/>
            <person name="Siddiqui A.S."/>
            <person name="Marra M.A."/>
            <person name="Jones S.J.M."/>
            <person name="Holt R."/>
            <person name="Brinkman F.S.L."/>
            <person name="Miyauchi K."/>
            <person name="Fukuda M."/>
            <person name="Davies J.E."/>
            <person name="Mohn W.W."/>
            <person name="Eltis L.D."/>
        </authorList>
    </citation>
    <scope>NUCLEOTIDE SEQUENCE [LARGE SCALE GENOMIC DNA]</scope>
    <source>
        <strain evidence="6">RHA1</strain>
    </source>
</reference>
<evidence type="ECO:0000313" key="5">
    <source>
        <dbReference type="EMBL" id="ABG99935.1"/>
    </source>
</evidence>
<gene>
    <name evidence="5" type="ordered locus">RHA1_ro08891</name>
</gene>
<feature type="domain" description="D-isomer specific 2-hydroxyacid dehydrogenase catalytic" evidence="4">
    <location>
        <begin position="5"/>
        <end position="91"/>
    </location>
</feature>
<sequence>MSVEVIPCETAAHLIARCPHADALIVWVQPVTADVLAALPHLKVISRLGTGVDSIDVPAANRHGVVVTNVPDANSEEVATHTMGLALAAHRRLPSFDKSVRQGQWHSAPIHGEIRRPSEQTFGVIGYGKIGSRVAKLFDQRCTDLRIHRCPICTDWPVTSARG</sequence>
<dbReference type="SUPFAM" id="SSF52283">
    <property type="entry name" value="Formate/glycerate dehydrogenase catalytic domain-like"/>
    <property type="match status" value="1"/>
</dbReference>
<dbReference type="PANTHER" id="PTHR42789:SF1">
    <property type="entry name" value="D-ISOMER SPECIFIC 2-HYDROXYACID DEHYDROGENASE FAMILY PROTEIN (AFU_ORTHOLOGUE AFUA_6G10090)"/>
    <property type="match status" value="1"/>
</dbReference>
<dbReference type="GO" id="GO:0004617">
    <property type="term" value="F:phosphoglycerate dehydrogenase activity"/>
    <property type="evidence" value="ECO:0007669"/>
    <property type="project" value="UniProtKB-EC"/>
</dbReference>
<accession>Q0RXQ1</accession>
<dbReference type="KEGG" id="rha:RHA1_ro08891"/>
<dbReference type="RefSeq" id="WP_011599614.1">
    <property type="nucleotide sequence ID" value="NC_008269.1"/>
</dbReference>
<dbReference type="HOGENOM" id="CLU_1625779_0_0_11"/>
<dbReference type="OrthoDB" id="117809at2"/>
<evidence type="ECO:0000259" key="4">
    <source>
        <dbReference type="Pfam" id="PF00389"/>
    </source>
</evidence>
<dbReference type="Pfam" id="PF00389">
    <property type="entry name" value="2-Hacid_dh"/>
    <property type="match status" value="1"/>
</dbReference>
<keyword evidence="3" id="KW-0520">NAD</keyword>
<dbReference type="Proteomes" id="UP000008710">
    <property type="component" value="Plasmid pRHL1"/>
</dbReference>
<dbReference type="EC" id="1.1.1.95" evidence="5"/>
<dbReference type="AlphaFoldDB" id="Q0RXQ1"/>
<dbReference type="EMBL" id="CP000432">
    <property type="protein sequence ID" value="ABG99935.1"/>
    <property type="molecule type" value="Genomic_DNA"/>
</dbReference>
<comment type="similarity">
    <text evidence="1">Belongs to the D-isomer specific 2-hydroxyacid dehydrogenase family.</text>
</comment>
<proteinExistence type="inferred from homology"/>
<dbReference type="Gene3D" id="3.40.50.720">
    <property type="entry name" value="NAD(P)-binding Rossmann-like Domain"/>
    <property type="match status" value="2"/>
</dbReference>
<dbReference type="GO" id="GO:0051287">
    <property type="term" value="F:NAD binding"/>
    <property type="evidence" value="ECO:0007669"/>
    <property type="project" value="InterPro"/>
</dbReference>
<evidence type="ECO:0000256" key="3">
    <source>
        <dbReference type="ARBA" id="ARBA00023027"/>
    </source>
</evidence>
<dbReference type="PANTHER" id="PTHR42789">
    <property type="entry name" value="D-ISOMER SPECIFIC 2-HYDROXYACID DEHYDROGENASE FAMILY PROTEIN (AFU_ORTHOLOGUE AFUA_6G10090)"/>
    <property type="match status" value="1"/>
</dbReference>
<dbReference type="InterPro" id="IPR006139">
    <property type="entry name" value="D-isomer_2_OHA_DH_cat_dom"/>
</dbReference>
<dbReference type="InterPro" id="IPR050857">
    <property type="entry name" value="D-2-hydroxyacid_DH"/>
</dbReference>